<evidence type="ECO:0000313" key="2">
    <source>
        <dbReference type="Proteomes" id="UP000054538"/>
    </source>
</evidence>
<dbReference type="Proteomes" id="UP000054538">
    <property type="component" value="Unassembled WGS sequence"/>
</dbReference>
<sequence length="80" mass="8965">MEICNLNDVGNLRSYQEQEPSAPGNSRLFRYEGERSRWLWGDGAVTEKNGEASLARPIKLSRPSERCGGRIQNRQGSLNG</sequence>
<reference evidence="1 2" key="1">
    <citation type="submission" date="2014-04" db="EMBL/GenBank/DDBJ databases">
        <authorList>
            <consortium name="DOE Joint Genome Institute"/>
            <person name="Kuo A."/>
            <person name="Kohler A."/>
            <person name="Jargeat P."/>
            <person name="Nagy L.G."/>
            <person name="Floudas D."/>
            <person name="Copeland A."/>
            <person name="Barry K.W."/>
            <person name="Cichocki N."/>
            <person name="Veneault-Fourrey C."/>
            <person name="LaButti K."/>
            <person name="Lindquist E.A."/>
            <person name="Lipzen A."/>
            <person name="Lundell T."/>
            <person name="Morin E."/>
            <person name="Murat C."/>
            <person name="Sun H."/>
            <person name="Tunlid A."/>
            <person name="Henrissat B."/>
            <person name="Grigoriev I.V."/>
            <person name="Hibbett D.S."/>
            <person name="Martin F."/>
            <person name="Nordberg H.P."/>
            <person name="Cantor M.N."/>
            <person name="Hua S.X."/>
        </authorList>
    </citation>
    <scope>NUCLEOTIDE SEQUENCE [LARGE SCALE GENOMIC DNA]</scope>
    <source>
        <strain evidence="1 2">Ve08.2h10</strain>
    </source>
</reference>
<dbReference type="AlphaFoldDB" id="A0A0D0DYH9"/>
<dbReference type="EMBL" id="KN824826">
    <property type="protein sequence ID" value="KIL00829.1"/>
    <property type="molecule type" value="Genomic_DNA"/>
</dbReference>
<protein>
    <submittedName>
        <fullName evidence="1">Uncharacterized protein</fullName>
    </submittedName>
</protein>
<name>A0A0D0DYH9_9AGAM</name>
<evidence type="ECO:0000313" key="1">
    <source>
        <dbReference type="EMBL" id="KIL00829.1"/>
    </source>
</evidence>
<organism evidence="1 2">
    <name type="scientific">Paxillus rubicundulus Ve08.2h10</name>
    <dbReference type="NCBI Taxonomy" id="930991"/>
    <lineage>
        <taxon>Eukaryota</taxon>
        <taxon>Fungi</taxon>
        <taxon>Dikarya</taxon>
        <taxon>Basidiomycota</taxon>
        <taxon>Agaricomycotina</taxon>
        <taxon>Agaricomycetes</taxon>
        <taxon>Agaricomycetidae</taxon>
        <taxon>Boletales</taxon>
        <taxon>Paxilineae</taxon>
        <taxon>Paxillaceae</taxon>
        <taxon>Paxillus</taxon>
    </lineage>
</organism>
<dbReference type="HOGENOM" id="CLU_2590467_0_0_1"/>
<reference evidence="2" key="2">
    <citation type="submission" date="2015-01" db="EMBL/GenBank/DDBJ databases">
        <title>Evolutionary Origins and Diversification of the Mycorrhizal Mutualists.</title>
        <authorList>
            <consortium name="DOE Joint Genome Institute"/>
            <consortium name="Mycorrhizal Genomics Consortium"/>
            <person name="Kohler A."/>
            <person name="Kuo A."/>
            <person name="Nagy L.G."/>
            <person name="Floudas D."/>
            <person name="Copeland A."/>
            <person name="Barry K.W."/>
            <person name="Cichocki N."/>
            <person name="Veneault-Fourrey C."/>
            <person name="LaButti K."/>
            <person name="Lindquist E.A."/>
            <person name="Lipzen A."/>
            <person name="Lundell T."/>
            <person name="Morin E."/>
            <person name="Murat C."/>
            <person name="Riley R."/>
            <person name="Ohm R."/>
            <person name="Sun H."/>
            <person name="Tunlid A."/>
            <person name="Henrissat B."/>
            <person name="Grigoriev I.V."/>
            <person name="Hibbett D.S."/>
            <person name="Martin F."/>
        </authorList>
    </citation>
    <scope>NUCLEOTIDE SEQUENCE [LARGE SCALE GENOMIC DNA]</scope>
    <source>
        <strain evidence="2">Ve08.2h10</strain>
    </source>
</reference>
<keyword evidence="2" id="KW-1185">Reference proteome</keyword>
<gene>
    <name evidence="1" type="ORF">PAXRUDRAFT_821288</name>
</gene>
<accession>A0A0D0DYH9</accession>
<proteinExistence type="predicted"/>
<dbReference type="InParanoid" id="A0A0D0DYH9"/>